<gene>
    <name evidence="3" type="ORF">GCM10011584_19110</name>
</gene>
<name>A0ABQ2N9H1_9ACTN</name>
<feature type="transmembrane region" description="Helical" evidence="1">
    <location>
        <begin position="105"/>
        <end position="123"/>
    </location>
</feature>
<proteinExistence type="predicted"/>
<dbReference type="Proteomes" id="UP000655410">
    <property type="component" value="Unassembled WGS sequence"/>
</dbReference>
<accession>A0ABQ2N9H1</accession>
<keyword evidence="1" id="KW-0472">Membrane</keyword>
<feature type="transmembrane region" description="Helical" evidence="1">
    <location>
        <begin position="73"/>
        <end position="93"/>
    </location>
</feature>
<evidence type="ECO:0000259" key="2">
    <source>
        <dbReference type="Pfam" id="PF20177"/>
    </source>
</evidence>
<dbReference type="Pfam" id="PF20177">
    <property type="entry name" value="DUF6542"/>
    <property type="match status" value="1"/>
</dbReference>
<comment type="caution">
    <text evidence="3">The sequence shown here is derived from an EMBL/GenBank/DDBJ whole genome shotgun (WGS) entry which is preliminary data.</text>
</comment>
<dbReference type="EMBL" id="BMNI01000004">
    <property type="protein sequence ID" value="GGO89526.1"/>
    <property type="molecule type" value="Genomic_DNA"/>
</dbReference>
<protein>
    <recommendedName>
        <fullName evidence="2">DUF6542 domain-containing protein</fullName>
    </recommendedName>
</protein>
<organism evidence="3 4">
    <name type="scientific">Nocardioides phosphati</name>
    <dbReference type="NCBI Taxonomy" id="1867775"/>
    <lineage>
        <taxon>Bacteria</taxon>
        <taxon>Bacillati</taxon>
        <taxon>Actinomycetota</taxon>
        <taxon>Actinomycetes</taxon>
        <taxon>Propionibacteriales</taxon>
        <taxon>Nocardioidaceae</taxon>
        <taxon>Nocardioides</taxon>
    </lineage>
</organism>
<evidence type="ECO:0000313" key="3">
    <source>
        <dbReference type="EMBL" id="GGO89526.1"/>
    </source>
</evidence>
<keyword evidence="4" id="KW-1185">Reference proteome</keyword>
<feature type="domain" description="DUF6542" evidence="2">
    <location>
        <begin position="14"/>
        <end position="126"/>
    </location>
</feature>
<dbReference type="RefSeq" id="WP_188783794.1">
    <property type="nucleotide sequence ID" value="NZ_BMNI01000004.1"/>
</dbReference>
<keyword evidence="1" id="KW-0812">Transmembrane</keyword>
<feature type="transmembrane region" description="Helical" evidence="1">
    <location>
        <begin position="42"/>
        <end position="61"/>
    </location>
</feature>
<reference evidence="4" key="1">
    <citation type="journal article" date="2019" name="Int. J. Syst. Evol. Microbiol.">
        <title>The Global Catalogue of Microorganisms (GCM) 10K type strain sequencing project: providing services to taxonomists for standard genome sequencing and annotation.</title>
        <authorList>
            <consortium name="The Broad Institute Genomics Platform"/>
            <consortium name="The Broad Institute Genome Sequencing Center for Infectious Disease"/>
            <person name="Wu L."/>
            <person name="Ma J."/>
        </authorList>
    </citation>
    <scope>NUCLEOTIDE SEQUENCE [LARGE SCALE GENOMIC DNA]</scope>
    <source>
        <strain evidence="4">CGMCC 4.7371</strain>
    </source>
</reference>
<evidence type="ECO:0000256" key="1">
    <source>
        <dbReference type="SAM" id="Phobius"/>
    </source>
</evidence>
<evidence type="ECO:0000313" key="4">
    <source>
        <dbReference type="Proteomes" id="UP000655410"/>
    </source>
</evidence>
<sequence length="145" mass="15802">MTAAPTIWDEGTEPARRVVLLGVALTLTAAALDLLLGHDLGWIFDVCFVLIAPALALRVHPRDFFPISLTPPLLLLGLFAVIALMEPAVIARADDGLVQATLSGLAHHSWALFLGYAACLAFLQIRRRRIAIGLARPRRRPQPVR</sequence>
<feature type="transmembrane region" description="Helical" evidence="1">
    <location>
        <begin position="18"/>
        <end position="36"/>
    </location>
</feature>
<dbReference type="InterPro" id="IPR046672">
    <property type="entry name" value="DUF6542"/>
</dbReference>
<keyword evidence="1" id="KW-1133">Transmembrane helix</keyword>